<evidence type="ECO:0000313" key="2">
    <source>
        <dbReference type="EMBL" id="GBG67968.1"/>
    </source>
</evidence>
<protein>
    <submittedName>
        <fullName evidence="2">Uncharacterized protein</fullName>
    </submittedName>
</protein>
<dbReference type="Proteomes" id="UP000265515">
    <property type="component" value="Unassembled WGS sequence"/>
</dbReference>
<feature type="compositionally biased region" description="Basic and acidic residues" evidence="1">
    <location>
        <begin position="343"/>
        <end position="352"/>
    </location>
</feature>
<gene>
    <name evidence="2" type="ORF">CBR_g1087</name>
</gene>
<dbReference type="Gramene" id="GBG67968">
    <property type="protein sequence ID" value="GBG67968"/>
    <property type="gene ID" value="CBR_g1087"/>
</dbReference>
<feature type="region of interest" description="Disordered" evidence="1">
    <location>
        <begin position="332"/>
        <end position="364"/>
    </location>
</feature>
<feature type="region of interest" description="Disordered" evidence="1">
    <location>
        <begin position="134"/>
        <end position="190"/>
    </location>
</feature>
<feature type="compositionally biased region" description="Basic and acidic residues" evidence="1">
    <location>
        <begin position="67"/>
        <end position="87"/>
    </location>
</feature>
<dbReference type="EMBL" id="BFEA01000094">
    <property type="protein sequence ID" value="GBG67968.1"/>
    <property type="molecule type" value="Genomic_DNA"/>
</dbReference>
<evidence type="ECO:0000256" key="1">
    <source>
        <dbReference type="SAM" id="MobiDB-lite"/>
    </source>
</evidence>
<name>A0A388KD29_CHABU</name>
<dbReference type="AlphaFoldDB" id="A0A388KD29"/>
<feature type="region of interest" description="Disordered" evidence="1">
    <location>
        <begin position="236"/>
        <end position="272"/>
    </location>
</feature>
<sequence>MNNASSSNARKGPAANEFPGPGNRAYFTKEYMDILEDIKMNKVVDEARKRFSDNGRNTLRIQELPDEDNRSDMRSTEKGKSADKSEEMKAWVTSTFGNSLKLITEKLQEVDQKVKITAVDQAELVRLREERAALERMASENECKELSSSEKRKRGGERTPVSHSPRVNRVRSHGSKTKPRTKRIDVSSDDEDCKVGAVKQNFQPKMETSSELSDIKAMLAALLQGFADVKRKVPAREHAPAVVPGDETQEEEEDVDTVPNATNKEDEEESDEGGIAAYMKMRREFYHSLHYTRVQELCKQKSIPYFKKDLGAWELSKLDLQEYVDMLKEDKPAKVAEASSTKTEVRTADGTEKTAASENPIKGN</sequence>
<feature type="region of interest" description="Disordered" evidence="1">
    <location>
        <begin position="49"/>
        <end position="87"/>
    </location>
</feature>
<proteinExistence type="predicted"/>
<evidence type="ECO:0000313" key="3">
    <source>
        <dbReference type="Proteomes" id="UP000265515"/>
    </source>
</evidence>
<reference evidence="2 3" key="1">
    <citation type="journal article" date="2018" name="Cell">
        <title>The Chara Genome: Secondary Complexity and Implications for Plant Terrestrialization.</title>
        <authorList>
            <person name="Nishiyama T."/>
            <person name="Sakayama H."/>
            <person name="Vries J.D."/>
            <person name="Buschmann H."/>
            <person name="Saint-Marcoux D."/>
            <person name="Ullrich K.K."/>
            <person name="Haas F.B."/>
            <person name="Vanderstraeten L."/>
            <person name="Becker D."/>
            <person name="Lang D."/>
            <person name="Vosolsobe S."/>
            <person name="Rombauts S."/>
            <person name="Wilhelmsson P.K.I."/>
            <person name="Janitza P."/>
            <person name="Kern R."/>
            <person name="Heyl A."/>
            <person name="Rumpler F."/>
            <person name="Villalobos L.I.A.C."/>
            <person name="Clay J.M."/>
            <person name="Skokan R."/>
            <person name="Toyoda A."/>
            <person name="Suzuki Y."/>
            <person name="Kagoshima H."/>
            <person name="Schijlen E."/>
            <person name="Tajeshwar N."/>
            <person name="Catarino B."/>
            <person name="Hetherington A.J."/>
            <person name="Saltykova A."/>
            <person name="Bonnot C."/>
            <person name="Breuninger H."/>
            <person name="Symeonidi A."/>
            <person name="Radhakrishnan G.V."/>
            <person name="Van Nieuwerburgh F."/>
            <person name="Deforce D."/>
            <person name="Chang C."/>
            <person name="Karol K.G."/>
            <person name="Hedrich R."/>
            <person name="Ulvskov P."/>
            <person name="Glockner G."/>
            <person name="Delwiche C.F."/>
            <person name="Petrasek J."/>
            <person name="Van de Peer Y."/>
            <person name="Friml J."/>
            <person name="Beilby M."/>
            <person name="Dolan L."/>
            <person name="Kohara Y."/>
            <person name="Sugano S."/>
            <person name="Fujiyama A."/>
            <person name="Delaux P.-M."/>
            <person name="Quint M."/>
            <person name="TheiBen G."/>
            <person name="Hagemann M."/>
            <person name="Harholt J."/>
            <person name="Dunand C."/>
            <person name="Zachgo S."/>
            <person name="Langdale J."/>
            <person name="Maumus F."/>
            <person name="Straeten D.V.D."/>
            <person name="Gould S.B."/>
            <person name="Rensing S.A."/>
        </authorList>
    </citation>
    <scope>NUCLEOTIDE SEQUENCE [LARGE SCALE GENOMIC DNA]</scope>
    <source>
        <strain evidence="2 3">S276</strain>
    </source>
</reference>
<organism evidence="2 3">
    <name type="scientific">Chara braunii</name>
    <name type="common">Braun's stonewort</name>
    <dbReference type="NCBI Taxonomy" id="69332"/>
    <lineage>
        <taxon>Eukaryota</taxon>
        <taxon>Viridiplantae</taxon>
        <taxon>Streptophyta</taxon>
        <taxon>Charophyceae</taxon>
        <taxon>Charales</taxon>
        <taxon>Characeae</taxon>
        <taxon>Chara</taxon>
    </lineage>
</organism>
<accession>A0A388KD29</accession>
<comment type="caution">
    <text evidence="2">The sequence shown here is derived from an EMBL/GenBank/DDBJ whole genome shotgun (WGS) entry which is preliminary data.</text>
</comment>
<feature type="compositionally biased region" description="Basic and acidic residues" evidence="1">
    <location>
        <begin position="134"/>
        <end position="150"/>
    </location>
</feature>
<feature type="region of interest" description="Disordered" evidence="1">
    <location>
        <begin position="1"/>
        <end position="24"/>
    </location>
</feature>
<keyword evidence="3" id="KW-1185">Reference proteome</keyword>
<feature type="compositionally biased region" description="Acidic residues" evidence="1">
    <location>
        <begin position="247"/>
        <end position="256"/>
    </location>
</feature>
<feature type="compositionally biased region" description="Basic residues" evidence="1">
    <location>
        <begin position="166"/>
        <end position="181"/>
    </location>
</feature>